<dbReference type="SUPFAM" id="SSF52540">
    <property type="entry name" value="P-loop containing nucleoside triphosphate hydrolases"/>
    <property type="match status" value="1"/>
</dbReference>
<evidence type="ECO:0000313" key="6">
    <source>
        <dbReference type="Proteomes" id="UP000421425"/>
    </source>
</evidence>
<protein>
    <submittedName>
        <fullName evidence="3">AAA family ATPase</fullName>
    </submittedName>
    <submittedName>
        <fullName evidence="2">Bacteriocin</fullName>
    </submittedName>
</protein>
<dbReference type="AlphaFoldDB" id="A0A1E7NVW7"/>
<name>A0A1E7NVW7_CAMJU</name>
<dbReference type="RefSeq" id="WP_002790751.1">
    <property type="nucleotide sequence ID" value="NZ_AP028400.1"/>
</dbReference>
<evidence type="ECO:0000313" key="4">
    <source>
        <dbReference type="EMBL" id="EDJ6169552.1"/>
    </source>
</evidence>
<evidence type="ECO:0000259" key="1">
    <source>
        <dbReference type="SMART" id="SM00382"/>
    </source>
</evidence>
<dbReference type="EMBL" id="AALHBX010000004">
    <property type="protein sequence ID" value="ECZ5737797.1"/>
    <property type="molecule type" value="Genomic_DNA"/>
</dbReference>
<feature type="domain" description="AAA+ ATPase" evidence="1">
    <location>
        <begin position="91"/>
        <end position="230"/>
    </location>
</feature>
<dbReference type="InterPro" id="IPR003593">
    <property type="entry name" value="AAA+_ATPase"/>
</dbReference>
<organism evidence="2 5">
    <name type="scientific">Campylobacter jejuni</name>
    <dbReference type="NCBI Taxonomy" id="197"/>
    <lineage>
        <taxon>Bacteria</taxon>
        <taxon>Pseudomonadati</taxon>
        <taxon>Campylobacterota</taxon>
        <taxon>Epsilonproteobacteria</taxon>
        <taxon>Campylobacterales</taxon>
        <taxon>Campylobacteraceae</taxon>
        <taxon>Campylobacter</taxon>
    </lineage>
</organism>
<dbReference type="Proteomes" id="UP000358933">
    <property type="component" value="Unassembled WGS sequence"/>
</dbReference>
<dbReference type="InterPro" id="IPR010982">
    <property type="entry name" value="Lambda_DNA-bd_dom_sf"/>
</dbReference>
<dbReference type="EMBL" id="AACJKW010000002">
    <property type="protein sequence ID" value="EAK8192954.1"/>
    <property type="molecule type" value="Genomic_DNA"/>
</dbReference>
<dbReference type="SMART" id="SM00382">
    <property type="entry name" value="AAA"/>
    <property type="match status" value="1"/>
</dbReference>
<dbReference type="GO" id="GO:0003677">
    <property type="term" value="F:DNA binding"/>
    <property type="evidence" value="ECO:0007669"/>
    <property type="project" value="InterPro"/>
</dbReference>
<proteinExistence type="predicted"/>
<dbReference type="Proteomes" id="UP000421425">
    <property type="component" value="Unassembled WGS sequence"/>
</dbReference>
<dbReference type="InterPro" id="IPR052026">
    <property type="entry name" value="ExeA_AAA_ATPase_DNA-bind"/>
</dbReference>
<dbReference type="InterPro" id="IPR049945">
    <property type="entry name" value="AAA_22"/>
</dbReference>
<evidence type="ECO:0000313" key="2">
    <source>
        <dbReference type="EMBL" id="EAK8192954.1"/>
    </source>
</evidence>
<dbReference type="Gene3D" id="3.40.50.300">
    <property type="entry name" value="P-loop containing nucleotide triphosphate hydrolases"/>
    <property type="match status" value="1"/>
</dbReference>
<dbReference type="Proteomes" id="UP000482054">
    <property type="component" value="Unassembled WGS sequence"/>
</dbReference>
<dbReference type="PANTHER" id="PTHR35894">
    <property type="entry name" value="GENERAL SECRETION PATHWAY PROTEIN A-RELATED"/>
    <property type="match status" value="1"/>
</dbReference>
<dbReference type="GO" id="GO:0016887">
    <property type="term" value="F:ATP hydrolysis activity"/>
    <property type="evidence" value="ECO:0007669"/>
    <property type="project" value="InterPro"/>
</dbReference>
<accession>A0A1E7NVW7</accession>
<dbReference type="EMBL" id="AAMOXJ010000017">
    <property type="protein sequence ID" value="EDJ6169552.1"/>
    <property type="molecule type" value="Genomic_DNA"/>
</dbReference>
<sequence length="285" mass="32103">MQELSKELECFLEQSGMKPSALARAIGASASLISQIKSASYKGDVALWSKKIRDFIANHKDKQNEKPKKEQLFRSRDFSMATFVMSEAVNEKEIALIFGEAGTGKTTIINEFIKTRPQSILIEATCHTSVGVMLDELLNALKIEANSNNASKLKAIARFLKTNEKILIVDEAEYLPLKALEDLRRIADFARVPLILVGTEILYKNLMGKNKELKQLYSRICGKWMMRGLSKEESDEFFGKGYFKFSNGNFRSSAKLLKKALRLAELEECEINDELLTSASEMVIL</sequence>
<evidence type="ECO:0000313" key="7">
    <source>
        <dbReference type="Proteomes" id="UP000482054"/>
    </source>
</evidence>
<dbReference type="Pfam" id="PF13401">
    <property type="entry name" value="AAA_22"/>
    <property type="match status" value="1"/>
</dbReference>
<dbReference type="Gene3D" id="1.10.260.40">
    <property type="entry name" value="lambda repressor-like DNA-binding domains"/>
    <property type="match status" value="1"/>
</dbReference>
<evidence type="ECO:0000313" key="5">
    <source>
        <dbReference type="Proteomes" id="UP000358933"/>
    </source>
</evidence>
<dbReference type="PANTHER" id="PTHR35894:SF5">
    <property type="entry name" value="MU-LIKE PROPHAGE FLUMU DNA TRANSPOSITION PROTEIN B"/>
    <property type="match status" value="1"/>
</dbReference>
<reference evidence="6 7" key="2">
    <citation type="submission" date="2019-10" db="EMBL/GenBank/DDBJ databases">
        <authorList>
            <consortium name="PulseNet: The National Subtyping Network for Foodborne Disease Surveillance"/>
            <person name="Tarr C.L."/>
            <person name="Trees E."/>
            <person name="Katz L.S."/>
            <person name="Carleton-Romer H.A."/>
            <person name="Stroika S."/>
            <person name="Kucerova Z."/>
            <person name="Roache K.F."/>
            <person name="Sabol A.L."/>
            <person name="Besser J."/>
            <person name="Gerner-Smidt P."/>
        </authorList>
    </citation>
    <scope>NUCLEOTIDE SEQUENCE [LARGE SCALE GENOMIC DNA]</scope>
    <source>
        <strain evidence="3 6">PNUSAC012091</strain>
        <strain evidence="4 7">PNUSAC012955</strain>
    </source>
</reference>
<comment type="caution">
    <text evidence="2">The sequence shown here is derived from an EMBL/GenBank/DDBJ whole genome shotgun (WGS) entry which is preliminary data.</text>
</comment>
<gene>
    <name evidence="2" type="ORF">E7N58_01985</name>
    <name evidence="3" type="ORF">F8Y55_03865</name>
    <name evidence="4" type="ORF">GFF90_08155</name>
</gene>
<reference evidence="2 5" key="1">
    <citation type="submission" date="2019-04" db="EMBL/GenBank/DDBJ databases">
        <authorList>
            <person name="Ashton P.M."/>
            <person name="Dallman T."/>
            <person name="Nair S."/>
            <person name="De Pinna E."/>
            <person name="Peters T."/>
            <person name="Grant K."/>
        </authorList>
    </citation>
    <scope>NUCLEOTIDE SEQUENCE [LARGE SCALE GENOMIC DNA]</scope>
    <source>
        <strain evidence="2 5">OXC2299</strain>
    </source>
</reference>
<dbReference type="InterPro" id="IPR027417">
    <property type="entry name" value="P-loop_NTPase"/>
</dbReference>
<evidence type="ECO:0000313" key="3">
    <source>
        <dbReference type="EMBL" id="ECZ5737797.1"/>
    </source>
</evidence>